<name>B8GGG6_METPE</name>
<evidence type="ECO:0000256" key="1">
    <source>
        <dbReference type="ARBA" id="ARBA00023172"/>
    </source>
</evidence>
<accession>B8GGG6</accession>
<evidence type="ECO:0000259" key="2">
    <source>
        <dbReference type="PROSITE" id="PS51898"/>
    </source>
</evidence>
<sequence>MAHQLHGVRILTPREYEALLSQIHKSSLVKLVRVLMLTGMRYEEVLKLKANPDHFSEAERSVWVKSGKLKAKSPERYVPLTEAGTLAVKAFLADKRTIYPAASVMSKNLTSWAVKAELTPILAGQMKDLSGANVGKERKNVYGMSVKIFRRSWENWLLMIYPDRTMDIMKAQGHDVMSSSNHYAGAVFSANDVERIRAYVADWQPSFRPRAVSD</sequence>
<evidence type="ECO:0000313" key="4">
    <source>
        <dbReference type="Proteomes" id="UP000002457"/>
    </source>
</evidence>
<dbReference type="OrthoDB" id="359100at2157"/>
<protein>
    <recommendedName>
        <fullName evidence="2">Tyr recombinase domain-containing protein</fullName>
    </recommendedName>
</protein>
<dbReference type="GO" id="GO:0003677">
    <property type="term" value="F:DNA binding"/>
    <property type="evidence" value="ECO:0007669"/>
    <property type="project" value="InterPro"/>
</dbReference>
<dbReference type="Gene3D" id="1.10.443.10">
    <property type="entry name" value="Intergrase catalytic core"/>
    <property type="match status" value="1"/>
</dbReference>
<dbReference type="eggNOG" id="arCOG03989">
    <property type="taxonomic scope" value="Archaea"/>
</dbReference>
<keyword evidence="4" id="KW-1185">Reference proteome</keyword>
<dbReference type="RefSeq" id="WP_012617540.1">
    <property type="nucleotide sequence ID" value="NC_011832.1"/>
</dbReference>
<reference evidence="3 4" key="1">
    <citation type="journal article" date="2015" name="Genome Announc.">
        <title>Complete Genome Sequence of Methanosphaerula palustris E1-9CT, a Hydrogenotrophic Methanogen Isolated from a Minerotrophic Fen Peatland.</title>
        <authorList>
            <person name="Cadillo-Quiroz H."/>
            <person name="Browne P."/>
            <person name="Kyrpides N."/>
            <person name="Woyke T."/>
            <person name="Goodwin L."/>
            <person name="Detter C."/>
            <person name="Yavitt J.B."/>
            <person name="Zinder S.H."/>
        </authorList>
    </citation>
    <scope>NUCLEOTIDE SEQUENCE [LARGE SCALE GENOMIC DNA]</scope>
    <source>
        <strain evidence="4">ATCC BAA-1556 / DSM 19958 / E1-9c</strain>
    </source>
</reference>
<dbReference type="STRING" id="521011.Mpal_0861"/>
<dbReference type="GO" id="GO:0006310">
    <property type="term" value="P:DNA recombination"/>
    <property type="evidence" value="ECO:0007669"/>
    <property type="project" value="UniProtKB-KW"/>
</dbReference>
<dbReference type="GeneID" id="7272351"/>
<proteinExistence type="predicted"/>
<keyword evidence="1" id="KW-0233">DNA recombination</keyword>
<dbReference type="PROSITE" id="PS51898">
    <property type="entry name" value="TYR_RECOMBINASE"/>
    <property type="match status" value="1"/>
</dbReference>
<dbReference type="Proteomes" id="UP000002457">
    <property type="component" value="Chromosome"/>
</dbReference>
<dbReference type="CDD" id="cd00397">
    <property type="entry name" value="DNA_BRE_C"/>
    <property type="match status" value="1"/>
</dbReference>
<feature type="domain" description="Tyr recombinase" evidence="2">
    <location>
        <begin position="6"/>
        <end position="198"/>
    </location>
</feature>
<dbReference type="HOGENOM" id="CLU_091227_0_0_2"/>
<dbReference type="SUPFAM" id="SSF56349">
    <property type="entry name" value="DNA breaking-rejoining enzymes"/>
    <property type="match status" value="1"/>
</dbReference>
<gene>
    <name evidence="3" type="ordered locus">Mpal_0861</name>
</gene>
<dbReference type="InterPro" id="IPR011010">
    <property type="entry name" value="DNA_brk_join_enz"/>
</dbReference>
<dbReference type="InterPro" id="IPR013762">
    <property type="entry name" value="Integrase-like_cat_sf"/>
</dbReference>
<evidence type="ECO:0000313" key="3">
    <source>
        <dbReference type="EMBL" id="ACL16221.1"/>
    </source>
</evidence>
<dbReference type="EMBL" id="CP001338">
    <property type="protein sequence ID" value="ACL16221.1"/>
    <property type="molecule type" value="Genomic_DNA"/>
</dbReference>
<organism evidence="3 4">
    <name type="scientific">Methanosphaerula palustris (strain ATCC BAA-1556 / DSM 19958 / E1-9c)</name>
    <dbReference type="NCBI Taxonomy" id="521011"/>
    <lineage>
        <taxon>Archaea</taxon>
        <taxon>Methanobacteriati</taxon>
        <taxon>Methanobacteriota</taxon>
        <taxon>Stenosarchaea group</taxon>
        <taxon>Methanomicrobia</taxon>
        <taxon>Methanomicrobiales</taxon>
        <taxon>Methanoregulaceae</taxon>
        <taxon>Methanosphaerula</taxon>
    </lineage>
</organism>
<dbReference type="GO" id="GO:0015074">
    <property type="term" value="P:DNA integration"/>
    <property type="evidence" value="ECO:0007669"/>
    <property type="project" value="InterPro"/>
</dbReference>
<dbReference type="KEGG" id="mpl:Mpal_0861"/>
<dbReference type="AlphaFoldDB" id="B8GGG6"/>
<dbReference type="InterPro" id="IPR002104">
    <property type="entry name" value="Integrase_catalytic"/>
</dbReference>